<evidence type="ECO:0000313" key="2">
    <source>
        <dbReference type="EMBL" id="GHP01735.1"/>
    </source>
</evidence>
<name>A0A830H3U6_9CHLO</name>
<sequence length="322" mass="34331">MDEDNNNNNVDLPAWNSAFELNYSQADDQTQTAATAAATTTTATTTPRKDHATTPKSASKLARTPSGRILSLGPARRVKTPVRRVVAFDDTATDDGAVQQTAVGVAIPESLKEKQRTDFEAFIKMMASVLVKCMNEKKDEMDEDVPLQMSSPPTSTPAAESAQQPRTPGGGRLLHTPGGSLLRSHGPARRVKTPVRRAVFADDDHNDAEGGSVTALAVVRSSAKETAVTPVRRSARSGVSRALQDANSLLEKTGYSYTPNKALAFDKDVAAQSAEDNVNDGDDGDMVQPSSEKSSAAAPVQPPQPQQQPRRSARLRSTAPNQ</sequence>
<evidence type="ECO:0000313" key="3">
    <source>
        <dbReference type="Proteomes" id="UP000660262"/>
    </source>
</evidence>
<gene>
    <name evidence="2" type="ORF">PPROV_000049200</name>
</gene>
<feature type="region of interest" description="Disordered" evidence="1">
    <location>
        <begin position="26"/>
        <end position="68"/>
    </location>
</feature>
<dbReference type="EMBL" id="BNJQ01000001">
    <property type="protein sequence ID" value="GHP01735.1"/>
    <property type="molecule type" value="Genomic_DNA"/>
</dbReference>
<feature type="compositionally biased region" description="Low complexity" evidence="1">
    <location>
        <begin position="26"/>
        <end position="46"/>
    </location>
</feature>
<feature type="region of interest" description="Disordered" evidence="1">
    <location>
        <begin position="273"/>
        <end position="322"/>
    </location>
</feature>
<protein>
    <submittedName>
        <fullName evidence="2">Uncharacterized protein</fullName>
    </submittedName>
</protein>
<comment type="caution">
    <text evidence="2">The sequence shown here is derived from an EMBL/GenBank/DDBJ whole genome shotgun (WGS) entry which is preliminary data.</text>
</comment>
<evidence type="ECO:0000256" key="1">
    <source>
        <dbReference type="SAM" id="MobiDB-lite"/>
    </source>
</evidence>
<proteinExistence type="predicted"/>
<accession>A0A830H3U6</accession>
<feature type="compositionally biased region" description="Low complexity" evidence="1">
    <location>
        <begin position="150"/>
        <end position="162"/>
    </location>
</feature>
<dbReference type="AlphaFoldDB" id="A0A830H3U6"/>
<feature type="region of interest" description="Disordered" evidence="1">
    <location>
        <begin position="140"/>
        <end position="192"/>
    </location>
</feature>
<organism evidence="2 3">
    <name type="scientific">Pycnococcus provasolii</name>
    <dbReference type="NCBI Taxonomy" id="41880"/>
    <lineage>
        <taxon>Eukaryota</taxon>
        <taxon>Viridiplantae</taxon>
        <taxon>Chlorophyta</taxon>
        <taxon>Pseudoscourfieldiophyceae</taxon>
        <taxon>Pseudoscourfieldiales</taxon>
        <taxon>Pycnococcaceae</taxon>
        <taxon>Pycnococcus</taxon>
    </lineage>
</organism>
<reference evidence="2" key="1">
    <citation type="submission" date="2020-10" db="EMBL/GenBank/DDBJ databases">
        <title>Unveiling of a novel bifunctional photoreceptor, Dualchrome1, isolated from a cosmopolitan green alga.</title>
        <authorList>
            <person name="Suzuki S."/>
            <person name="Kawachi M."/>
        </authorList>
    </citation>
    <scope>NUCLEOTIDE SEQUENCE</scope>
    <source>
        <strain evidence="2">NIES 2893</strain>
    </source>
</reference>
<keyword evidence="3" id="KW-1185">Reference proteome</keyword>
<dbReference type="Proteomes" id="UP000660262">
    <property type="component" value="Unassembled WGS sequence"/>
</dbReference>